<evidence type="ECO:0000313" key="2">
    <source>
        <dbReference type="EMBL" id="GHI13858.1"/>
    </source>
</evidence>
<organism evidence="2 3">
    <name type="scientific">Streptomyces virginiae</name>
    <name type="common">Streptomyces cinnamonensis</name>
    <dbReference type="NCBI Taxonomy" id="1961"/>
    <lineage>
        <taxon>Bacteria</taxon>
        <taxon>Bacillati</taxon>
        <taxon>Actinomycetota</taxon>
        <taxon>Actinomycetes</taxon>
        <taxon>Kitasatosporales</taxon>
        <taxon>Streptomycetaceae</taxon>
        <taxon>Streptomyces</taxon>
    </lineage>
</organism>
<evidence type="ECO:0000313" key="3">
    <source>
        <dbReference type="Proteomes" id="UP000660554"/>
    </source>
</evidence>
<dbReference type="EMBL" id="BNDV01000008">
    <property type="protein sequence ID" value="GHI13858.1"/>
    <property type="molecule type" value="Genomic_DNA"/>
</dbReference>
<name>A0ABQ3NM56_STRVG</name>
<keyword evidence="3" id="KW-1185">Reference proteome</keyword>
<dbReference type="Proteomes" id="UP000660554">
    <property type="component" value="Unassembled WGS sequence"/>
</dbReference>
<feature type="region of interest" description="Disordered" evidence="1">
    <location>
        <begin position="1"/>
        <end position="29"/>
    </location>
</feature>
<evidence type="ECO:0008006" key="4">
    <source>
        <dbReference type="Google" id="ProtNLM"/>
    </source>
</evidence>
<sequence length="94" mass="10207">MARAHTASITRHHDPHNNPSQALAGPGNGCYTVSSALGDTCNNIAISPERVRHSTPRWPPFPGPRPPRAAPHLSPMLRHLPAPSPEESSWPRTK</sequence>
<accession>A0ABQ3NM56</accession>
<feature type="compositionally biased region" description="Pro residues" evidence="1">
    <location>
        <begin position="57"/>
        <end position="69"/>
    </location>
</feature>
<reference evidence="3" key="1">
    <citation type="submission" date="2020-09" db="EMBL/GenBank/DDBJ databases">
        <title>Whole genome shotgun sequence of Streptomyces cinnamonensis NBRC 15873.</title>
        <authorList>
            <person name="Komaki H."/>
            <person name="Tamura T."/>
        </authorList>
    </citation>
    <scope>NUCLEOTIDE SEQUENCE [LARGE SCALE GENOMIC DNA]</scope>
    <source>
        <strain evidence="3">NBRC 15873</strain>
    </source>
</reference>
<protein>
    <recommendedName>
        <fullName evidence="4">DUF397 domain-containing protein</fullName>
    </recommendedName>
</protein>
<evidence type="ECO:0000256" key="1">
    <source>
        <dbReference type="SAM" id="MobiDB-lite"/>
    </source>
</evidence>
<feature type="region of interest" description="Disordered" evidence="1">
    <location>
        <begin position="47"/>
        <end position="94"/>
    </location>
</feature>
<proteinExistence type="predicted"/>
<comment type="caution">
    <text evidence="2">The sequence shown here is derived from an EMBL/GenBank/DDBJ whole genome shotgun (WGS) entry which is preliminary data.</text>
</comment>
<gene>
    <name evidence="2" type="ORF">Scinn_33210</name>
</gene>